<dbReference type="EMBL" id="BQXS01012409">
    <property type="protein sequence ID" value="GKT22520.1"/>
    <property type="molecule type" value="Genomic_DNA"/>
</dbReference>
<dbReference type="Proteomes" id="UP001057375">
    <property type="component" value="Unassembled WGS sequence"/>
</dbReference>
<sequence>MTTKCYVYWTLIMFIGMSFGMILFLRERKQKQQTAGPVQVIPISQEPLPDSEEPDDPVEYEIAPWWSIIPSAVFNLAGSFLLNIGFALGVSPSIFQFLGGSVIIFSALFSIIFMKKCLKGYQWYAIGICLVGLILVAASGALSDSSGDDVDSTSIQQQILGMALVVLGQVAYASQFACEEHIMAKLHASPNQIVAFEGIYGVIITLFILVPLFYIIPGDDNGHAEDFFETFIMIKNNWYILLPSFGFVFSIALYNLCGQNVTAITTCVHRTLLEALRCVVVWTVSVIEGYTVHSLPIGETLSWWSILEAVGFIILTYGTLVYNDIVKHDKLFDYSEEKLAPDVIQA</sequence>
<gene>
    <name evidence="2" type="ORF">ADUPG1_012143</name>
</gene>
<evidence type="ECO:0008006" key="4">
    <source>
        <dbReference type="Google" id="ProtNLM"/>
    </source>
</evidence>
<comment type="caution">
    <text evidence="2">The sequence shown here is derived from an EMBL/GenBank/DDBJ whole genome shotgun (WGS) entry which is preliminary data.</text>
</comment>
<dbReference type="PANTHER" id="PTHR13146:SF6">
    <property type="entry name" value="THH1_TOM1_TOM3 DOMAIN-CONTAINING PROTEIN"/>
    <property type="match status" value="1"/>
</dbReference>
<accession>A0ABQ5JYG6</accession>
<feature type="transmembrane region" description="Helical" evidence="1">
    <location>
        <begin position="155"/>
        <end position="173"/>
    </location>
</feature>
<dbReference type="InterPro" id="IPR037185">
    <property type="entry name" value="EmrE-like"/>
</dbReference>
<feature type="transmembrane region" description="Helical" evidence="1">
    <location>
        <begin position="65"/>
        <end position="88"/>
    </location>
</feature>
<feature type="transmembrane region" description="Helical" evidence="1">
    <location>
        <begin position="6"/>
        <end position="25"/>
    </location>
</feature>
<evidence type="ECO:0000313" key="3">
    <source>
        <dbReference type="Proteomes" id="UP001057375"/>
    </source>
</evidence>
<protein>
    <recommendedName>
        <fullName evidence="4">Integral membrane protein</fullName>
    </recommendedName>
</protein>
<proteinExistence type="predicted"/>
<keyword evidence="1" id="KW-0812">Transmembrane</keyword>
<feature type="transmembrane region" description="Helical" evidence="1">
    <location>
        <begin position="94"/>
        <end position="114"/>
    </location>
</feature>
<evidence type="ECO:0000313" key="2">
    <source>
        <dbReference type="EMBL" id="GKT22520.1"/>
    </source>
</evidence>
<name>A0ABQ5JYG6_9EUKA</name>
<organism evidence="2 3">
    <name type="scientific">Aduncisulcus paluster</name>
    <dbReference type="NCBI Taxonomy" id="2918883"/>
    <lineage>
        <taxon>Eukaryota</taxon>
        <taxon>Metamonada</taxon>
        <taxon>Carpediemonas-like organisms</taxon>
        <taxon>Aduncisulcus</taxon>
    </lineage>
</organism>
<feature type="transmembrane region" description="Helical" evidence="1">
    <location>
        <begin position="275"/>
        <end position="295"/>
    </location>
</feature>
<keyword evidence="3" id="KW-1185">Reference proteome</keyword>
<dbReference type="SUPFAM" id="SSF103481">
    <property type="entry name" value="Multidrug resistance efflux transporter EmrE"/>
    <property type="match status" value="1"/>
</dbReference>
<reference evidence="2" key="1">
    <citation type="submission" date="2022-03" db="EMBL/GenBank/DDBJ databases">
        <title>Draft genome sequence of Aduncisulcus paluster, a free-living microaerophilic Fornicata.</title>
        <authorList>
            <person name="Yuyama I."/>
            <person name="Kume K."/>
            <person name="Tamura T."/>
            <person name="Inagaki Y."/>
            <person name="Hashimoto T."/>
        </authorList>
    </citation>
    <scope>NUCLEOTIDE SEQUENCE</scope>
    <source>
        <strain evidence="2">NY0171</strain>
    </source>
</reference>
<dbReference type="PANTHER" id="PTHR13146">
    <property type="match status" value="1"/>
</dbReference>
<keyword evidence="1" id="KW-0472">Membrane</keyword>
<feature type="transmembrane region" description="Helical" evidence="1">
    <location>
        <begin position="236"/>
        <end position="254"/>
    </location>
</feature>
<feature type="transmembrane region" description="Helical" evidence="1">
    <location>
        <begin position="121"/>
        <end position="143"/>
    </location>
</feature>
<feature type="transmembrane region" description="Helical" evidence="1">
    <location>
        <begin position="194"/>
        <end position="216"/>
    </location>
</feature>
<feature type="transmembrane region" description="Helical" evidence="1">
    <location>
        <begin position="301"/>
        <end position="322"/>
    </location>
</feature>
<evidence type="ECO:0000256" key="1">
    <source>
        <dbReference type="SAM" id="Phobius"/>
    </source>
</evidence>
<keyword evidence="1" id="KW-1133">Transmembrane helix</keyword>